<evidence type="ECO:0000313" key="1">
    <source>
        <dbReference type="EMBL" id="EAU43454.1"/>
    </source>
</evidence>
<evidence type="ECO:0000313" key="2">
    <source>
        <dbReference type="Proteomes" id="UP000006230"/>
    </source>
</evidence>
<dbReference type="EMBL" id="AATQ01000088">
    <property type="protein sequence ID" value="EAU43454.1"/>
    <property type="molecule type" value="Genomic_DNA"/>
</dbReference>
<dbReference type="STRING" id="314265.R2601_07771"/>
<dbReference type="Proteomes" id="UP000006230">
    <property type="component" value="Unassembled WGS sequence"/>
</dbReference>
<accession>Q0FGZ5</accession>
<comment type="caution">
    <text evidence="1">The sequence shown here is derived from an EMBL/GenBank/DDBJ whole genome shotgun (WGS) entry which is preliminary data.</text>
</comment>
<gene>
    <name evidence="1" type="ORF">R2601_07771</name>
</gene>
<feature type="non-terminal residue" evidence="1">
    <location>
        <position position="53"/>
    </location>
</feature>
<dbReference type="AlphaFoldDB" id="Q0FGZ5"/>
<reference evidence="1 2" key="1">
    <citation type="journal article" date="2010" name="J. Bacteriol.">
        <title>Genome sequences of Pelagibaca bermudensis HTCC2601T and Maritimibacter alkaliphilus HTCC2654T, the type strains of two marine Roseobacter genera.</title>
        <authorList>
            <person name="Thrash J.C."/>
            <person name="Cho J.C."/>
            <person name="Ferriera S."/>
            <person name="Johnson J."/>
            <person name="Vergin K.L."/>
            <person name="Giovannoni S.J."/>
        </authorList>
    </citation>
    <scope>NUCLEOTIDE SEQUENCE [LARGE SCALE GENOMIC DNA]</scope>
    <source>
        <strain evidence="2">DSM 26914 / JCM 13377 / KCTC 12554 / HTCC2601</strain>
    </source>
</reference>
<dbReference type="HOGENOM" id="CLU_3073396_0_0_5"/>
<proteinExistence type="predicted"/>
<keyword evidence="2" id="KW-1185">Reference proteome</keyword>
<protein>
    <submittedName>
        <fullName evidence="1">Uncharacterized protein</fullName>
    </submittedName>
</protein>
<name>Q0FGZ5_SALBH</name>
<organism evidence="1 2">
    <name type="scientific">Salipiger bermudensis (strain DSM 26914 / JCM 13377 / KCTC 12554 / HTCC2601)</name>
    <name type="common">Pelagibaca bermudensis</name>
    <dbReference type="NCBI Taxonomy" id="314265"/>
    <lineage>
        <taxon>Bacteria</taxon>
        <taxon>Pseudomonadati</taxon>
        <taxon>Pseudomonadota</taxon>
        <taxon>Alphaproteobacteria</taxon>
        <taxon>Rhodobacterales</taxon>
        <taxon>Roseobacteraceae</taxon>
        <taxon>Salipiger</taxon>
    </lineage>
</organism>
<sequence length="53" mass="5685">MISQITPAELRLQARHVDRGLGMAGTHQNAAGLGRNGKTWPGVAMSAAPFERR</sequence>